<evidence type="ECO:0000256" key="1">
    <source>
        <dbReference type="SAM" id="MobiDB-lite"/>
    </source>
</evidence>
<sequence>MTETADAANVPHTWRIGVVVERRESANPWSDGTWRTTEVMVGAPDDDAWKVLEQGEGWSRYYAGPLTVELFKRETEDYKMNLSQPNPAVYIVLRPGNDDDKGDVVPFLATFSPYEAECYLESGEMIVDGVPAPLPLMAWAVAYVETFHVDEPFKKRKQKRADDSATGRKHGTRER</sequence>
<dbReference type="AlphaFoldDB" id="A0A1E5Q7Y2"/>
<name>A0A1E5Q7Y2_9PROT</name>
<comment type="caution">
    <text evidence="2">The sequence shown here is derived from an EMBL/GenBank/DDBJ whole genome shotgun (WGS) entry which is preliminary data.</text>
</comment>
<dbReference type="EMBL" id="MCGG01000022">
    <property type="protein sequence ID" value="OEJ67386.1"/>
    <property type="molecule type" value="Genomic_DNA"/>
</dbReference>
<organism evidence="2 3">
    <name type="scientific">Magnetovibrio blakemorei</name>
    <dbReference type="NCBI Taxonomy" id="28181"/>
    <lineage>
        <taxon>Bacteria</taxon>
        <taxon>Pseudomonadati</taxon>
        <taxon>Pseudomonadota</taxon>
        <taxon>Alphaproteobacteria</taxon>
        <taxon>Rhodospirillales</taxon>
        <taxon>Magnetovibrionaceae</taxon>
        <taxon>Magnetovibrio</taxon>
    </lineage>
</organism>
<evidence type="ECO:0008006" key="4">
    <source>
        <dbReference type="Google" id="ProtNLM"/>
    </source>
</evidence>
<dbReference type="Pfam" id="PF11749">
    <property type="entry name" value="DUF3305"/>
    <property type="match status" value="1"/>
</dbReference>
<dbReference type="STRING" id="28181.BEN30_09510"/>
<feature type="region of interest" description="Disordered" evidence="1">
    <location>
        <begin position="155"/>
        <end position="175"/>
    </location>
</feature>
<reference evidence="3" key="1">
    <citation type="submission" date="2016-07" db="EMBL/GenBank/DDBJ databases">
        <authorList>
            <person name="Florea S."/>
            <person name="Webb J.S."/>
            <person name="Jaromczyk J."/>
            <person name="Schardl C.L."/>
        </authorList>
    </citation>
    <scope>NUCLEOTIDE SEQUENCE [LARGE SCALE GENOMIC DNA]</scope>
    <source>
        <strain evidence="3">MV-1</strain>
    </source>
</reference>
<proteinExistence type="predicted"/>
<dbReference type="Proteomes" id="UP000095347">
    <property type="component" value="Unassembled WGS sequence"/>
</dbReference>
<accession>A0A1E5Q7Y2</accession>
<evidence type="ECO:0000313" key="2">
    <source>
        <dbReference type="EMBL" id="OEJ67386.1"/>
    </source>
</evidence>
<protein>
    <recommendedName>
        <fullName evidence="4">DUF3305 domain-containing protein</fullName>
    </recommendedName>
</protein>
<dbReference type="InterPro" id="IPR021736">
    <property type="entry name" value="DUF3305"/>
</dbReference>
<gene>
    <name evidence="2" type="ORF">BEN30_09510</name>
</gene>
<keyword evidence="3" id="KW-1185">Reference proteome</keyword>
<evidence type="ECO:0000313" key="3">
    <source>
        <dbReference type="Proteomes" id="UP000095347"/>
    </source>
</evidence>